<dbReference type="AlphaFoldDB" id="A0A0A9GSR2"/>
<reference evidence="2" key="1">
    <citation type="submission" date="2014-09" db="EMBL/GenBank/DDBJ databases">
        <authorList>
            <person name="Magalhaes I.L.F."/>
            <person name="Oliveira U."/>
            <person name="Santos F.R."/>
            <person name="Vidigal T.H.D.A."/>
            <person name="Brescovit A.D."/>
            <person name="Santos A.J."/>
        </authorList>
    </citation>
    <scope>NUCLEOTIDE SEQUENCE</scope>
    <source>
        <tissue evidence="2">Shoot tissue taken approximately 20 cm above the soil surface</tissue>
    </source>
</reference>
<dbReference type="EMBL" id="GBRH01171327">
    <property type="protein sequence ID" value="JAE26569.1"/>
    <property type="molecule type" value="Transcribed_RNA"/>
</dbReference>
<evidence type="ECO:0000313" key="2">
    <source>
        <dbReference type="EMBL" id="JAE26569.1"/>
    </source>
</evidence>
<name>A0A0A9GSR2_ARUDO</name>
<evidence type="ECO:0008006" key="3">
    <source>
        <dbReference type="Google" id="ProtNLM"/>
    </source>
</evidence>
<feature type="signal peptide" evidence="1">
    <location>
        <begin position="1"/>
        <end position="22"/>
    </location>
</feature>
<organism evidence="2">
    <name type="scientific">Arundo donax</name>
    <name type="common">Giant reed</name>
    <name type="synonym">Donax arundinaceus</name>
    <dbReference type="NCBI Taxonomy" id="35708"/>
    <lineage>
        <taxon>Eukaryota</taxon>
        <taxon>Viridiplantae</taxon>
        <taxon>Streptophyta</taxon>
        <taxon>Embryophyta</taxon>
        <taxon>Tracheophyta</taxon>
        <taxon>Spermatophyta</taxon>
        <taxon>Magnoliopsida</taxon>
        <taxon>Liliopsida</taxon>
        <taxon>Poales</taxon>
        <taxon>Poaceae</taxon>
        <taxon>PACMAD clade</taxon>
        <taxon>Arundinoideae</taxon>
        <taxon>Arundineae</taxon>
        <taxon>Arundo</taxon>
    </lineage>
</organism>
<feature type="chain" id="PRO_5002047901" description="Secreted protein" evidence="1">
    <location>
        <begin position="23"/>
        <end position="66"/>
    </location>
</feature>
<proteinExistence type="predicted"/>
<keyword evidence="1" id="KW-0732">Signal</keyword>
<evidence type="ECO:0000256" key="1">
    <source>
        <dbReference type="SAM" id="SignalP"/>
    </source>
</evidence>
<protein>
    <recommendedName>
        <fullName evidence="3">Secreted protein</fullName>
    </recommendedName>
</protein>
<reference evidence="2" key="2">
    <citation type="journal article" date="2015" name="Data Brief">
        <title>Shoot transcriptome of the giant reed, Arundo donax.</title>
        <authorList>
            <person name="Barrero R.A."/>
            <person name="Guerrero F.D."/>
            <person name="Moolhuijzen P."/>
            <person name="Goolsby J.A."/>
            <person name="Tidwell J."/>
            <person name="Bellgard S.E."/>
            <person name="Bellgard M.I."/>
        </authorList>
    </citation>
    <scope>NUCLEOTIDE SEQUENCE</scope>
    <source>
        <tissue evidence="2">Shoot tissue taken approximately 20 cm above the soil surface</tissue>
    </source>
</reference>
<sequence>MQDLMVLLALMVHLLLPELIRAGWESVINIAFAHSTVLSSRISPPKLRGLDQVMTVTYLVTKRSNG</sequence>
<accession>A0A0A9GSR2</accession>